<evidence type="ECO:0000256" key="3">
    <source>
        <dbReference type="ARBA" id="ARBA00022801"/>
    </source>
</evidence>
<dbReference type="Proteomes" id="UP000431269">
    <property type="component" value="Chromosome"/>
</dbReference>
<dbReference type="SUPFAM" id="SSF53187">
    <property type="entry name" value="Zn-dependent exopeptidases"/>
    <property type="match status" value="1"/>
</dbReference>
<dbReference type="Gene3D" id="2.60.40.3500">
    <property type="match status" value="1"/>
</dbReference>
<dbReference type="SMART" id="SM00646">
    <property type="entry name" value="Ami_3"/>
    <property type="match status" value="1"/>
</dbReference>
<sequence>MNISRRTLLTAGATTLMGAAVSGNAWADVPAAVRGVLVQASGASSRVTIALDRPATARTFFLADPHRFVIDLANTTLALPGTSGEGPGGGVVRRYRYAPRPDGISRLVLDLEAPASLMRQELGGRRSPEVSFDLAPNAPFVAAPQPVERPGRSAQRRTIVIDAGHGGRDPGAVGVTGVREKDVVLDAALKLRDALESRGNYRVRLTRDADNFIPLEQRVQFSRAQNADLFISVHADANHNRETQGASVYTLSERGEARAQGMMNAQNWDLDLGDAPRQGVTHDILVDLAQRETTNRSAQFAQVVIPRLGEVAPLLRNTHRNAGLFVLLAPDVPAVLIETGFLSNVTDERRLSDPNARERMANAMAGAVDAYFAAPQTYASA</sequence>
<dbReference type="PANTHER" id="PTHR30404">
    <property type="entry name" value="N-ACETYLMURAMOYL-L-ALANINE AMIDASE"/>
    <property type="match status" value="1"/>
</dbReference>
<evidence type="ECO:0000313" key="7">
    <source>
        <dbReference type="Proteomes" id="UP000431269"/>
    </source>
</evidence>
<dbReference type="InterPro" id="IPR002508">
    <property type="entry name" value="MurNAc-LAA_cat"/>
</dbReference>
<dbReference type="RefSeq" id="WP_158766276.1">
    <property type="nucleotide sequence ID" value="NZ_CP047045.1"/>
</dbReference>
<feature type="domain" description="MurNAc-LAA" evidence="5">
    <location>
        <begin position="219"/>
        <end position="369"/>
    </location>
</feature>
<dbReference type="GO" id="GO:0009253">
    <property type="term" value="P:peptidoglycan catabolic process"/>
    <property type="evidence" value="ECO:0007669"/>
    <property type="project" value="InterPro"/>
</dbReference>
<evidence type="ECO:0000256" key="1">
    <source>
        <dbReference type="ARBA" id="ARBA00001561"/>
    </source>
</evidence>
<accession>A0A6I6MW56</accession>
<dbReference type="InterPro" id="IPR021731">
    <property type="entry name" value="AMIN_dom"/>
</dbReference>
<reference evidence="7" key="1">
    <citation type="submission" date="2019-12" db="EMBL/GenBank/DDBJ databases">
        <title>Complete genome of Terracaulis silvestris 0127_4.</title>
        <authorList>
            <person name="Vieira S."/>
            <person name="Riedel T."/>
            <person name="Sproer C."/>
            <person name="Pascual J."/>
            <person name="Boedeker C."/>
            <person name="Overmann J."/>
        </authorList>
    </citation>
    <scope>NUCLEOTIDE SEQUENCE [LARGE SCALE GENOMIC DNA]</scope>
    <source>
        <strain evidence="7">0127_4</strain>
    </source>
</reference>
<dbReference type="InterPro" id="IPR006311">
    <property type="entry name" value="TAT_signal"/>
</dbReference>
<dbReference type="PANTHER" id="PTHR30404:SF0">
    <property type="entry name" value="N-ACETYLMURAMOYL-L-ALANINE AMIDASE AMIC"/>
    <property type="match status" value="1"/>
</dbReference>
<feature type="chain" id="PRO_5026054678" description="N-acetylmuramoyl-L-alanine amidase" evidence="4">
    <location>
        <begin position="28"/>
        <end position="381"/>
    </location>
</feature>
<evidence type="ECO:0000313" key="6">
    <source>
        <dbReference type="EMBL" id="QGZ95413.1"/>
    </source>
</evidence>
<dbReference type="GO" id="GO:0030288">
    <property type="term" value="C:outer membrane-bounded periplasmic space"/>
    <property type="evidence" value="ECO:0007669"/>
    <property type="project" value="TreeGrafter"/>
</dbReference>
<dbReference type="KEGG" id="tsv:DSM104635_02262"/>
<dbReference type="GO" id="GO:0008745">
    <property type="term" value="F:N-acetylmuramoyl-L-alanine amidase activity"/>
    <property type="evidence" value="ECO:0007669"/>
    <property type="project" value="UniProtKB-EC"/>
</dbReference>
<dbReference type="Pfam" id="PF11741">
    <property type="entry name" value="AMIN"/>
    <property type="match status" value="1"/>
</dbReference>
<dbReference type="AlphaFoldDB" id="A0A6I6MW56"/>
<keyword evidence="7" id="KW-1185">Reference proteome</keyword>
<proteinExistence type="predicted"/>
<keyword evidence="3 6" id="KW-0378">Hydrolase</keyword>
<evidence type="ECO:0000256" key="2">
    <source>
        <dbReference type="ARBA" id="ARBA00011901"/>
    </source>
</evidence>
<dbReference type="EMBL" id="CP047045">
    <property type="protein sequence ID" value="QGZ95413.1"/>
    <property type="molecule type" value="Genomic_DNA"/>
</dbReference>
<dbReference type="Gene3D" id="3.40.630.40">
    <property type="entry name" value="Zn-dependent exopeptidases"/>
    <property type="match status" value="1"/>
</dbReference>
<organism evidence="6 7">
    <name type="scientific">Terricaulis silvestris</name>
    <dbReference type="NCBI Taxonomy" id="2686094"/>
    <lineage>
        <taxon>Bacteria</taxon>
        <taxon>Pseudomonadati</taxon>
        <taxon>Pseudomonadota</taxon>
        <taxon>Alphaproteobacteria</taxon>
        <taxon>Caulobacterales</taxon>
        <taxon>Caulobacteraceae</taxon>
        <taxon>Terricaulis</taxon>
    </lineage>
</organism>
<dbReference type="CDD" id="cd02696">
    <property type="entry name" value="MurNAc-LAA"/>
    <property type="match status" value="1"/>
</dbReference>
<keyword evidence="4" id="KW-0732">Signal</keyword>
<evidence type="ECO:0000256" key="4">
    <source>
        <dbReference type="SAM" id="SignalP"/>
    </source>
</evidence>
<comment type="catalytic activity">
    <reaction evidence="1">
        <text>Hydrolyzes the link between N-acetylmuramoyl residues and L-amino acid residues in certain cell-wall glycopeptides.</text>
        <dbReference type="EC" id="3.5.1.28"/>
    </reaction>
</comment>
<feature type="signal peptide" evidence="4">
    <location>
        <begin position="1"/>
        <end position="27"/>
    </location>
</feature>
<gene>
    <name evidence="6" type="primary">amiC</name>
    <name evidence="6" type="ORF">DSM104635_02262</name>
</gene>
<dbReference type="InterPro" id="IPR050695">
    <property type="entry name" value="N-acetylmuramoyl_amidase_3"/>
</dbReference>
<evidence type="ECO:0000259" key="5">
    <source>
        <dbReference type="SMART" id="SM00646"/>
    </source>
</evidence>
<dbReference type="PROSITE" id="PS51318">
    <property type="entry name" value="TAT"/>
    <property type="match status" value="1"/>
</dbReference>
<name>A0A6I6MW56_9CAUL</name>
<dbReference type="EC" id="3.5.1.28" evidence="2"/>
<dbReference type="Pfam" id="PF01520">
    <property type="entry name" value="Amidase_3"/>
    <property type="match status" value="1"/>
</dbReference>
<protein>
    <recommendedName>
        <fullName evidence="2">N-acetylmuramoyl-L-alanine amidase</fullName>
        <ecNumber evidence="2">3.5.1.28</ecNumber>
    </recommendedName>
</protein>